<reference evidence="14 15" key="1">
    <citation type="submission" date="2017-01" db="EMBL/GenBank/DDBJ databases">
        <title>A Red Light-Sensitive Sensory Rhodopsin I From Haloarcula taiwanensis, A New Haloarchaeon Isolated From Taiwan.</title>
        <authorList>
            <person name="Yang C.-S."/>
            <person name="Han Y.-A."/>
            <person name="Chen P.-C."/>
            <person name="Ng W.V."/>
            <person name="Chen T.-W."/>
        </authorList>
    </citation>
    <scope>NUCLEOTIDE SEQUENCE [LARGE SCALE GENOMIC DNA]</scope>
    <source>
        <strain evidence="14 15">Taiwanensis</strain>
    </source>
</reference>
<evidence type="ECO:0000256" key="6">
    <source>
        <dbReference type="ARBA" id="ARBA00022723"/>
    </source>
</evidence>
<keyword evidence="5 12" id="KW-0812">Transmembrane</keyword>
<dbReference type="OrthoDB" id="170690at2157"/>
<keyword evidence="7" id="KW-0863">Zinc-finger</keyword>
<dbReference type="KEGG" id="hta:BVU17_10925"/>
<evidence type="ECO:0000256" key="9">
    <source>
        <dbReference type="ARBA" id="ARBA00022833"/>
    </source>
</evidence>
<dbReference type="Proteomes" id="UP000242917">
    <property type="component" value="Chromosome I"/>
</dbReference>
<dbReference type="GO" id="GO:0016567">
    <property type="term" value="P:protein ubiquitination"/>
    <property type="evidence" value="ECO:0007669"/>
    <property type="project" value="InterPro"/>
</dbReference>
<evidence type="ECO:0000256" key="1">
    <source>
        <dbReference type="ARBA" id="ARBA00000900"/>
    </source>
</evidence>
<keyword evidence="4" id="KW-0808">Transferase</keyword>
<evidence type="ECO:0000256" key="5">
    <source>
        <dbReference type="ARBA" id="ARBA00022692"/>
    </source>
</evidence>
<dbReference type="Pfam" id="PF12483">
    <property type="entry name" value="GIDE"/>
    <property type="match status" value="1"/>
</dbReference>
<keyword evidence="11 12" id="KW-0472">Membrane</keyword>
<dbReference type="EC" id="2.3.2.27" evidence="3"/>
<comment type="catalytic activity">
    <reaction evidence="1">
        <text>S-ubiquitinyl-[E2 ubiquitin-conjugating enzyme]-L-cysteine + [acceptor protein]-L-lysine = [E2 ubiquitin-conjugating enzyme]-L-cysteine + N(6)-ubiquitinyl-[acceptor protein]-L-lysine.</text>
        <dbReference type="EC" id="2.3.2.27"/>
    </reaction>
</comment>
<organism evidence="14 15">
    <name type="scientific">Haloarcula taiwanensis</name>
    <dbReference type="NCBI Taxonomy" id="1932004"/>
    <lineage>
        <taxon>Archaea</taxon>
        <taxon>Methanobacteriati</taxon>
        <taxon>Methanobacteriota</taxon>
        <taxon>Stenosarchaea group</taxon>
        <taxon>Halobacteria</taxon>
        <taxon>Halobacteriales</taxon>
        <taxon>Haloarculaceae</taxon>
        <taxon>Haloarcula</taxon>
    </lineage>
</organism>
<dbReference type="AlphaFoldDB" id="A0A2H4ZZV1"/>
<evidence type="ECO:0000259" key="13">
    <source>
        <dbReference type="Pfam" id="PF12483"/>
    </source>
</evidence>
<proteinExistence type="predicted"/>
<keyword evidence="10 12" id="KW-1133">Transmembrane helix</keyword>
<evidence type="ECO:0000256" key="8">
    <source>
        <dbReference type="ARBA" id="ARBA00022786"/>
    </source>
</evidence>
<feature type="transmembrane region" description="Helical" evidence="12">
    <location>
        <begin position="6"/>
        <end position="23"/>
    </location>
</feature>
<keyword evidence="6" id="KW-0479">Metal-binding</keyword>
<keyword evidence="8" id="KW-0833">Ubl conjugation pathway</keyword>
<dbReference type="InterPro" id="IPR022170">
    <property type="entry name" value="MUL1-like"/>
</dbReference>
<evidence type="ECO:0000256" key="12">
    <source>
        <dbReference type="SAM" id="Phobius"/>
    </source>
</evidence>
<sequence>MVLPQLVATVFLLIGSVVLFRGGQELQTVFHILRNDPVPVRSLDGHTGPVEITGTAVAHEEGETVTAPFTGSECLAYTYEVEEYRSSGKHSHWETLDEGQNGVDFVVDDGNDRVRVNPDGADVRFESQSVTVSPGTELPERLADYVERTEGVEAQDGSVNLLVTEISLGNKQRFTERRLDVGEDVYVYGQAMRGPATEWGSNLVDAIVGDGNATPVFVISDTSERGTARRIVRGSIAEVAFGLVAVLIGAAVLLSVLL</sequence>
<evidence type="ECO:0000256" key="2">
    <source>
        <dbReference type="ARBA" id="ARBA00004141"/>
    </source>
</evidence>
<comment type="subcellular location">
    <subcellularLocation>
        <location evidence="2">Membrane</location>
        <topology evidence="2">Multi-pass membrane protein</topology>
    </subcellularLocation>
</comment>
<feature type="domain" description="E3 Ubiquitin ligase MUL1-like" evidence="13">
    <location>
        <begin position="79"/>
        <end position="193"/>
    </location>
</feature>
<dbReference type="GO" id="GO:0016020">
    <property type="term" value="C:membrane"/>
    <property type="evidence" value="ECO:0007669"/>
    <property type="project" value="UniProtKB-SubCell"/>
</dbReference>
<protein>
    <recommendedName>
        <fullName evidence="3">RING-type E3 ubiquitin transferase</fullName>
        <ecNumber evidence="3">2.3.2.27</ecNumber>
    </recommendedName>
</protein>
<evidence type="ECO:0000256" key="11">
    <source>
        <dbReference type="ARBA" id="ARBA00023136"/>
    </source>
</evidence>
<evidence type="ECO:0000313" key="15">
    <source>
        <dbReference type="Proteomes" id="UP000242917"/>
    </source>
</evidence>
<evidence type="ECO:0000313" key="14">
    <source>
        <dbReference type="EMBL" id="AUG48004.1"/>
    </source>
</evidence>
<evidence type="ECO:0000256" key="7">
    <source>
        <dbReference type="ARBA" id="ARBA00022771"/>
    </source>
</evidence>
<evidence type="ECO:0000256" key="4">
    <source>
        <dbReference type="ARBA" id="ARBA00022679"/>
    </source>
</evidence>
<dbReference type="GO" id="GO:0061630">
    <property type="term" value="F:ubiquitin protein ligase activity"/>
    <property type="evidence" value="ECO:0007669"/>
    <property type="project" value="UniProtKB-EC"/>
</dbReference>
<keyword evidence="15" id="KW-1185">Reference proteome</keyword>
<gene>
    <name evidence="14" type="ORF">BVU17_10925</name>
</gene>
<dbReference type="GO" id="GO:0008270">
    <property type="term" value="F:zinc ion binding"/>
    <property type="evidence" value="ECO:0007669"/>
    <property type="project" value="UniProtKB-KW"/>
</dbReference>
<dbReference type="EMBL" id="CP019154">
    <property type="protein sequence ID" value="AUG48004.1"/>
    <property type="molecule type" value="Genomic_DNA"/>
</dbReference>
<accession>A0A2H4ZZV1</accession>
<feature type="transmembrane region" description="Helical" evidence="12">
    <location>
        <begin position="239"/>
        <end position="257"/>
    </location>
</feature>
<keyword evidence="9" id="KW-0862">Zinc</keyword>
<name>A0A2H4ZZV1_9EURY</name>
<evidence type="ECO:0000256" key="10">
    <source>
        <dbReference type="ARBA" id="ARBA00022989"/>
    </source>
</evidence>
<evidence type="ECO:0000256" key="3">
    <source>
        <dbReference type="ARBA" id="ARBA00012483"/>
    </source>
</evidence>